<dbReference type="InterPro" id="IPR051058">
    <property type="entry name" value="GDSL_Est/Lipase"/>
</dbReference>
<proteinExistence type="predicted"/>
<feature type="signal peptide" evidence="2">
    <location>
        <begin position="1"/>
        <end position="21"/>
    </location>
</feature>
<dbReference type="SUPFAM" id="SSF52266">
    <property type="entry name" value="SGNH hydrolase"/>
    <property type="match status" value="1"/>
</dbReference>
<evidence type="ECO:0000256" key="2">
    <source>
        <dbReference type="SAM" id="SignalP"/>
    </source>
</evidence>
<gene>
    <name evidence="3" type="ORF">PG991_007026</name>
</gene>
<accession>A0ABR1RYY7</accession>
<feature type="chain" id="PRO_5045712559" evidence="2">
    <location>
        <begin position="22"/>
        <end position="359"/>
    </location>
</feature>
<evidence type="ECO:0000313" key="3">
    <source>
        <dbReference type="EMBL" id="KAK8023145.1"/>
    </source>
</evidence>
<dbReference type="InterPro" id="IPR001087">
    <property type="entry name" value="GDSL"/>
</dbReference>
<dbReference type="CDD" id="cd01846">
    <property type="entry name" value="fatty_acyltransferase_like"/>
    <property type="match status" value="1"/>
</dbReference>
<organism evidence="3 4">
    <name type="scientific">Apiospora marii</name>
    <dbReference type="NCBI Taxonomy" id="335849"/>
    <lineage>
        <taxon>Eukaryota</taxon>
        <taxon>Fungi</taxon>
        <taxon>Dikarya</taxon>
        <taxon>Ascomycota</taxon>
        <taxon>Pezizomycotina</taxon>
        <taxon>Sordariomycetes</taxon>
        <taxon>Xylariomycetidae</taxon>
        <taxon>Amphisphaeriales</taxon>
        <taxon>Apiosporaceae</taxon>
        <taxon>Apiospora</taxon>
    </lineage>
</organism>
<sequence>MMPSVFRSQFLLALLATTAASAPSHLKPKCTASSEWPGWNGIKHAFVLSATLRLTQSNPPAFIQILQLNEMGKGFDHTLTQPSPTNPLGNPGYPGYTSSNGPNWVDYLTVKYNASLLQTYNLAVGGATVDSALVKPYKPEVLSVKQQAQDVFLPTYASSSSSQWTGGDSLFAFWIGINDVGNSYWQDDTPTLNRQIFAVYADVVRRLYRDAGARHFLFLNVPPVDRSPLTVGQGATAVEREAADIAAFNALTAALAADLAAEGQDGGDKANVWTYDVHALFTEVLDRPAAYEATAGYANTTGFCAAYQNGTPNQDTLDPACGVPVNEYFWLNNLHPTYPVHDVVAEQVAAALAQGPNVC</sequence>
<dbReference type="Pfam" id="PF00657">
    <property type="entry name" value="Lipase_GDSL"/>
    <property type="match status" value="1"/>
</dbReference>
<name>A0ABR1RYY7_9PEZI</name>
<keyword evidence="1" id="KW-0378">Hydrolase</keyword>
<evidence type="ECO:0000313" key="4">
    <source>
        <dbReference type="Proteomes" id="UP001396898"/>
    </source>
</evidence>
<protein>
    <submittedName>
        <fullName evidence="3">Carbohydrate esterase family 16 protein</fullName>
    </submittedName>
</protein>
<evidence type="ECO:0000256" key="1">
    <source>
        <dbReference type="ARBA" id="ARBA00022801"/>
    </source>
</evidence>
<keyword evidence="4" id="KW-1185">Reference proteome</keyword>
<reference evidence="3 4" key="1">
    <citation type="submission" date="2023-01" db="EMBL/GenBank/DDBJ databases">
        <title>Analysis of 21 Apiospora genomes using comparative genomics revels a genus with tremendous synthesis potential of carbohydrate active enzymes and secondary metabolites.</title>
        <authorList>
            <person name="Sorensen T."/>
        </authorList>
    </citation>
    <scope>NUCLEOTIDE SEQUENCE [LARGE SCALE GENOMIC DNA]</scope>
    <source>
        <strain evidence="3 4">CBS 20057</strain>
    </source>
</reference>
<comment type="caution">
    <text evidence="3">The sequence shown here is derived from an EMBL/GenBank/DDBJ whole genome shotgun (WGS) entry which is preliminary data.</text>
</comment>
<dbReference type="Gene3D" id="3.40.50.1110">
    <property type="entry name" value="SGNH hydrolase"/>
    <property type="match status" value="1"/>
</dbReference>
<dbReference type="EMBL" id="JAQQWI010000009">
    <property type="protein sequence ID" value="KAK8023145.1"/>
    <property type="molecule type" value="Genomic_DNA"/>
</dbReference>
<dbReference type="PANTHER" id="PTHR45648">
    <property type="entry name" value="GDSL LIPASE/ACYLHYDROLASE FAMILY PROTEIN (AFU_ORTHOLOGUE AFUA_4G14700)"/>
    <property type="match status" value="1"/>
</dbReference>
<dbReference type="Proteomes" id="UP001396898">
    <property type="component" value="Unassembled WGS sequence"/>
</dbReference>
<keyword evidence="2" id="KW-0732">Signal</keyword>
<dbReference type="PANTHER" id="PTHR45648:SF85">
    <property type="entry name" value="A, PUTATIVE (AFU_ORTHOLOGUE AFUA_2G10760)-RELATED"/>
    <property type="match status" value="1"/>
</dbReference>
<dbReference type="InterPro" id="IPR036514">
    <property type="entry name" value="SGNH_hydro_sf"/>
</dbReference>